<accession>W6U983</accession>
<dbReference type="GeneID" id="36343296"/>
<organism evidence="1 2">
    <name type="scientific">Echinococcus granulosus</name>
    <name type="common">Hydatid tapeworm</name>
    <dbReference type="NCBI Taxonomy" id="6210"/>
    <lineage>
        <taxon>Eukaryota</taxon>
        <taxon>Metazoa</taxon>
        <taxon>Spiralia</taxon>
        <taxon>Lophotrochozoa</taxon>
        <taxon>Platyhelminthes</taxon>
        <taxon>Cestoda</taxon>
        <taxon>Eucestoda</taxon>
        <taxon>Cyclophyllidea</taxon>
        <taxon>Taeniidae</taxon>
        <taxon>Echinococcus</taxon>
        <taxon>Echinococcus granulosus group</taxon>
    </lineage>
</organism>
<dbReference type="CTD" id="36343296"/>
<protein>
    <submittedName>
        <fullName evidence="1">Uncharacterized protein</fullName>
    </submittedName>
</protein>
<proteinExistence type="predicted"/>
<dbReference type="OrthoDB" id="6261798at2759"/>
<dbReference type="AlphaFoldDB" id="W6U983"/>
<gene>
    <name evidence="1" type="ORF">EGR_07581</name>
</gene>
<dbReference type="RefSeq" id="XP_024348766.1">
    <property type="nucleotide sequence ID" value="XM_024496830.1"/>
</dbReference>
<dbReference type="KEGG" id="egl:EGR_07581"/>
<comment type="caution">
    <text evidence="1">The sequence shown here is derived from an EMBL/GenBank/DDBJ whole genome shotgun (WGS) entry which is preliminary data.</text>
</comment>
<dbReference type="Proteomes" id="UP000019149">
    <property type="component" value="Unassembled WGS sequence"/>
</dbReference>
<sequence>MSHKRTNCVPPVVLLVERLPCAPWHQYKRKRMLYVHIFSARVARLSRTYARTLVYTRISAHLPSTLPQDTAPRVMVQQTLDQVIRADQERFRAKWNFDVAKGSSTTWKIVHEPKAAFYTKIPRRLKARRRLNQSVVGTLRGEMQTPNEGLLSDSSLVGNLIFNFSGQPVEKKMRNTLIPSCEPDSPSVTVTPAPCGCTTSRVSSAPTTLPTADPVFKLPSPISKLLKRKSHPRMTGKLLRRSQTGQSIEKIAPSLQVSSVVLIDDGRIGLDWPPGCASAIHHHGPRLT</sequence>
<reference evidence="1 2" key="1">
    <citation type="journal article" date="2013" name="Nat. Genet.">
        <title>The genome of the hydatid tapeworm Echinococcus granulosus.</title>
        <authorList>
            <person name="Zheng H."/>
            <person name="Zhang W."/>
            <person name="Zhang L."/>
            <person name="Zhang Z."/>
            <person name="Li J."/>
            <person name="Lu G."/>
            <person name="Zhu Y."/>
            <person name="Wang Y."/>
            <person name="Huang Y."/>
            <person name="Liu J."/>
            <person name="Kang H."/>
            <person name="Chen J."/>
            <person name="Wang L."/>
            <person name="Chen A."/>
            <person name="Yu S."/>
            <person name="Gao Z."/>
            <person name="Jin L."/>
            <person name="Gu W."/>
            <person name="Wang Z."/>
            <person name="Zhao L."/>
            <person name="Shi B."/>
            <person name="Wen H."/>
            <person name="Lin R."/>
            <person name="Jones M.K."/>
            <person name="Brejova B."/>
            <person name="Vinar T."/>
            <person name="Zhao G."/>
            <person name="McManus D.P."/>
            <person name="Chen Z."/>
            <person name="Zhou Y."/>
            <person name="Wang S."/>
        </authorList>
    </citation>
    <scope>NUCLEOTIDE SEQUENCE [LARGE SCALE GENOMIC DNA]</scope>
</reference>
<keyword evidence="2" id="KW-1185">Reference proteome</keyword>
<evidence type="ECO:0000313" key="1">
    <source>
        <dbReference type="EMBL" id="EUB57570.1"/>
    </source>
</evidence>
<dbReference type="OMA" id="WKIVHEP"/>
<dbReference type="EMBL" id="APAU02000081">
    <property type="protein sequence ID" value="EUB57570.1"/>
    <property type="molecule type" value="Genomic_DNA"/>
</dbReference>
<evidence type="ECO:0000313" key="2">
    <source>
        <dbReference type="Proteomes" id="UP000019149"/>
    </source>
</evidence>
<name>W6U983_ECHGR</name>